<accession>A0AAW2DM50</accession>
<reference evidence="3 4" key="1">
    <citation type="submission" date="2024-01" db="EMBL/GenBank/DDBJ databases">
        <title>A telomere-to-telomere, gap-free genome of sweet tea (Lithocarpus litseifolius).</title>
        <authorList>
            <person name="Zhou J."/>
        </authorList>
    </citation>
    <scope>NUCLEOTIDE SEQUENCE [LARGE SCALE GENOMIC DNA]</scope>
    <source>
        <strain evidence="3">Zhou-2022a</strain>
        <tissue evidence="3">Leaf</tissue>
    </source>
</reference>
<dbReference type="InterPro" id="IPR036457">
    <property type="entry name" value="PPM-type-like_dom_sf"/>
</dbReference>
<keyword evidence="1" id="KW-0904">Protein phosphatase</keyword>
<sequence length="374" mass="41060">MPPIGVSYMTSSEVSGPLTIKGPVGLEAPSLLKKHFALELSAALSDGTWCSSLKFLCGKSPLEDFKFLCGDLGLSVAGVGHIKVRPFNSALCYCRDFPGWVSNMIIKKPQWFGTLMPTPVVHKRHRRMDMSFSAFYIPLDRVQKPQAQGEDAHFIHAEKNTIGVADGVGGWAKYGVDAGEYARQLMRNALIAIHNQRPPDGAVKLREALEEAFQKTMASGSSTACIVTFKDYYLHSINVGDSGFMIFRKNKCVYKSLIYQHGFNQPYQLQWGISIPYRPKVDKVAVLPGDIIVLCTDGLLDNMFPAEIEDIIEKGTLEGVNTEQLASSIATMAFFNSIEENVDSPFADAARLAGQEHIGGKRDDITVIVGHVLA</sequence>
<evidence type="ECO:0000256" key="1">
    <source>
        <dbReference type="RuleBase" id="RU366020"/>
    </source>
</evidence>
<comment type="similarity">
    <text evidence="1">Belongs to the PP2C family.</text>
</comment>
<dbReference type="PANTHER" id="PTHR12320">
    <property type="entry name" value="PROTEIN PHOSPHATASE 2C"/>
    <property type="match status" value="1"/>
</dbReference>
<keyword evidence="1" id="KW-0460">Magnesium</keyword>
<dbReference type="PANTHER" id="PTHR12320:SF14">
    <property type="entry name" value="PROTEIN PHOSPHATASE"/>
    <property type="match status" value="1"/>
</dbReference>
<gene>
    <name evidence="3" type="ORF">SO802_006883</name>
</gene>
<comment type="catalytic activity">
    <reaction evidence="1">
        <text>O-phospho-L-seryl-[protein] + H2O = L-seryl-[protein] + phosphate</text>
        <dbReference type="Rhea" id="RHEA:20629"/>
        <dbReference type="Rhea" id="RHEA-COMP:9863"/>
        <dbReference type="Rhea" id="RHEA-COMP:11604"/>
        <dbReference type="ChEBI" id="CHEBI:15377"/>
        <dbReference type="ChEBI" id="CHEBI:29999"/>
        <dbReference type="ChEBI" id="CHEBI:43474"/>
        <dbReference type="ChEBI" id="CHEBI:83421"/>
        <dbReference type="EC" id="3.1.3.16"/>
    </reaction>
</comment>
<evidence type="ECO:0000313" key="3">
    <source>
        <dbReference type="EMBL" id="KAL0011775.1"/>
    </source>
</evidence>
<dbReference type="SUPFAM" id="SSF81606">
    <property type="entry name" value="PP2C-like"/>
    <property type="match status" value="1"/>
</dbReference>
<organism evidence="3 4">
    <name type="scientific">Lithocarpus litseifolius</name>
    <dbReference type="NCBI Taxonomy" id="425828"/>
    <lineage>
        <taxon>Eukaryota</taxon>
        <taxon>Viridiplantae</taxon>
        <taxon>Streptophyta</taxon>
        <taxon>Embryophyta</taxon>
        <taxon>Tracheophyta</taxon>
        <taxon>Spermatophyta</taxon>
        <taxon>Magnoliopsida</taxon>
        <taxon>eudicotyledons</taxon>
        <taxon>Gunneridae</taxon>
        <taxon>Pentapetalae</taxon>
        <taxon>rosids</taxon>
        <taxon>fabids</taxon>
        <taxon>Fagales</taxon>
        <taxon>Fagaceae</taxon>
        <taxon>Lithocarpus</taxon>
    </lineage>
</organism>
<comment type="caution">
    <text evidence="3">The sequence shown here is derived from an EMBL/GenBank/DDBJ whole genome shotgun (WGS) entry which is preliminary data.</text>
</comment>
<dbReference type="InterPro" id="IPR001932">
    <property type="entry name" value="PPM-type_phosphatase-like_dom"/>
</dbReference>
<dbReference type="SMART" id="SM00332">
    <property type="entry name" value="PP2Cc"/>
    <property type="match status" value="1"/>
</dbReference>
<keyword evidence="4" id="KW-1185">Reference proteome</keyword>
<proteinExistence type="inferred from homology"/>
<keyword evidence="1" id="KW-0479">Metal-binding</keyword>
<dbReference type="Proteomes" id="UP001459277">
    <property type="component" value="Unassembled WGS sequence"/>
</dbReference>
<dbReference type="PROSITE" id="PS51746">
    <property type="entry name" value="PPM_2"/>
    <property type="match status" value="1"/>
</dbReference>
<protein>
    <recommendedName>
        <fullName evidence="1">Protein phosphatase</fullName>
        <ecNumber evidence="1">3.1.3.16</ecNumber>
    </recommendedName>
</protein>
<comment type="catalytic activity">
    <reaction evidence="1">
        <text>O-phospho-L-threonyl-[protein] + H2O = L-threonyl-[protein] + phosphate</text>
        <dbReference type="Rhea" id="RHEA:47004"/>
        <dbReference type="Rhea" id="RHEA-COMP:11060"/>
        <dbReference type="Rhea" id="RHEA-COMP:11605"/>
        <dbReference type="ChEBI" id="CHEBI:15377"/>
        <dbReference type="ChEBI" id="CHEBI:30013"/>
        <dbReference type="ChEBI" id="CHEBI:43474"/>
        <dbReference type="ChEBI" id="CHEBI:61977"/>
        <dbReference type="EC" id="3.1.3.16"/>
    </reaction>
</comment>
<dbReference type="EC" id="3.1.3.16" evidence="1"/>
<name>A0AAW2DM50_9ROSI</name>
<keyword evidence="1" id="KW-0378">Hydrolase</keyword>
<feature type="domain" description="PPM-type phosphatase" evidence="2">
    <location>
        <begin position="134"/>
        <end position="372"/>
    </location>
</feature>
<dbReference type="InterPro" id="IPR039123">
    <property type="entry name" value="PPTC7"/>
</dbReference>
<dbReference type="GO" id="GO:0046872">
    <property type="term" value="F:metal ion binding"/>
    <property type="evidence" value="ECO:0007669"/>
    <property type="project" value="UniProtKB-UniRule"/>
</dbReference>
<keyword evidence="1" id="KW-0464">Manganese</keyword>
<dbReference type="SMART" id="SM00331">
    <property type="entry name" value="PP2C_SIG"/>
    <property type="match status" value="1"/>
</dbReference>
<dbReference type="Pfam" id="PF07228">
    <property type="entry name" value="SpoIIE"/>
    <property type="match status" value="1"/>
</dbReference>
<dbReference type="AlphaFoldDB" id="A0AAW2DM50"/>
<evidence type="ECO:0000313" key="4">
    <source>
        <dbReference type="Proteomes" id="UP001459277"/>
    </source>
</evidence>
<dbReference type="Gene3D" id="3.60.40.10">
    <property type="entry name" value="PPM-type phosphatase domain"/>
    <property type="match status" value="1"/>
</dbReference>
<dbReference type="CDD" id="cd00143">
    <property type="entry name" value="PP2Cc"/>
    <property type="match status" value="1"/>
</dbReference>
<evidence type="ECO:0000259" key="2">
    <source>
        <dbReference type="PROSITE" id="PS51746"/>
    </source>
</evidence>
<comment type="cofactor">
    <cofactor evidence="1">
        <name>Mn(2+)</name>
        <dbReference type="ChEBI" id="CHEBI:29035"/>
    </cofactor>
</comment>
<comment type="cofactor">
    <cofactor evidence="1">
        <name>Mg(2+)</name>
        <dbReference type="ChEBI" id="CHEBI:18420"/>
    </cofactor>
</comment>
<dbReference type="GO" id="GO:0004722">
    <property type="term" value="F:protein serine/threonine phosphatase activity"/>
    <property type="evidence" value="ECO:0007669"/>
    <property type="project" value="UniProtKB-EC"/>
</dbReference>
<dbReference type="EMBL" id="JAZDWU010000002">
    <property type="protein sequence ID" value="KAL0011775.1"/>
    <property type="molecule type" value="Genomic_DNA"/>
</dbReference>